<name>A0A645FBG0_9ZZZZ</name>
<evidence type="ECO:0000256" key="1">
    <source>
        <dbReference type="SAM" id="MobiDB-lite"/>
    </source>
</evidence>
<evidence type="ECO:0000313" key="2">
    <source>
        <dbReference type="EMBL" id="MPN09894.1"/>
    </source>
</evidence>
<feature type="region of interest" description="Disordered" evidence="1">
    <location>
        <begin position="1"/>
        <end position="73"/>
    </location>
</feature>
<sequence>MQGLGAAHDEDRLGLVLQRLGDEGPAPGPRRQRLGLRDDRAAAADPQRFGRREAGLAGRERTEGNTPPLGVDEHGGGVADLQPEALAGDGPARAQGAVARIARDIAAGKGEGGGGDEGKVGLGRQQLDPEHRVHRPPDGGLAGGAAVGCAFGGVADEHRGRAGDDLAFDDRVADAGGGFATHEGILVRR</sequence>
<protein>
    <submittedName>
        <fullName evidence="2">Uncharacterized protein</fullName>
    </submittedName>
</protein>
<dbReference type="AlphaFoldDB" id="A0A645FBG0"/>
<feature type="compositionally biased region" description="Basic and acidic residues" evidence="1">
    <location>
        <begin position="35"/>
        <end position="63"/>
    </location>
</feature>
<reference evidence="2" key="1">
    <citation type="submission" date="2019-08" db="EMBL/GenBank/DDBJ databases">
        <authorList>
            <person name="Kucharzyk K."/>
            <person name="Murdoch R.W."/>
            <person name="Higgins S."/>
            <person name="Loffler F."/>
        </authorList>
    </citation>
    <scope>NUCLEOTIDE SEQUENCE</scope>
</reference>
<organism evidence="2">
    <name type="scientific">bioreactor metagenome</name>
    <dbReference type="NCBI Taxonomy" id="1076179"/>
    <lineage>
        <taxon>unclassified sequences</taxon>
        <taxon>metagenomes</taxon>
        <taxon>ecological metagenomes</taxon>
    </lineage>
</organism>
<gene>
    <name evidence="2" type="ORF">SDC9_157187</name>
</gene>
<accession>A0A645FBG0</accession>
<proteinExistence type="predicted"/>
<dbReference type="EMBL" id="VSSQ01056024">
    <property type="protein sequence ID" value="MPN09894.1"/>
    <property type="molecule type" value="Genomic_DNA"/>
</dbReference>
<comment type="caution">
    <text evidence="2">The sequence shown here is derived from an EMBL/GenBank/DDBJ whole genome shotgun (WGS) entry which is preliminary data.</text>
</comment>